<proteinExistence type="predicted"/>
<reference evidence="3" key="4">
    <citation type="submission" date="2025-09" db="UniProtKB">
        <authorList>
            <consortium name="Ensembl"/>
        </authorList>
    </citation>
    <scope>IDENTIFICATION</scope>
    <source>
        <strain evidence="3">JP 163 A</strain>
    </source>
</reference>
<organism evidence="3 4">
    <name type="scientific">Xiphophorus maculatus</name>
    <name type="common">Southern platyfish</name>
    <name type="synonym">Platypoecilus maculatus</name>
    <dbReference type="NCBI Taxonomy" id="8083"/>
    <lineage>
        <taxon>Eukaryota</taxon>
        <taxon>Metazoa</taxon>
        <taxon>Chordata</taxon>
        <taxon>Craniata</taxon>
        <taxon>Vertebrata</taxon>
        <taxon>Euteleostomi</taxon>
        <taxon>Actinopterygii</taxon>
        <taxon>Neopterygii</taxon>
        <taxon>Teleostei</taxon>
        <taxon>Neoteleostei</taxon>
        <taxon>Acanthomorphata</taxon>
        <taxon>Ovalentaria</taxon>
        <taxon>Atherinomorphae</taxon>
        <taxon>Cyprinodontiformes</taxon>
        <taxon>Poeciliidae</taxon>
        <taxon>Poeciliinae</taxon>
        <taxon>Xiphophorus</taxon>
    </lineage>
</organism>
<accession>A0A3B5RDL6</accession>
<feature type="region of interest" description="Disordered" evidence="1">
    <location>
        <begin position="118"/>
        <end position="141"/>
    </location>
</feature>
<reference evidence="3" key="3">
    <citation type="submission" date="2025-08" db="UniProtKB">
        <authorList>
            <consortium name="Ensembl"/>
        </authorList>
    </citation>
    <scope>IDENTIFICATION</scope>
    <source>
        <strain evidence="3">JP 163 A</strain>
    </source>
</reference>
<dbReference type="InParanoid" id="A0A3B5RDL6"/>
<sequence>MLQGVFRSSWICLLLFSFGACAPIQKSKYPCYLHLLNNAEHDTHSFSNLSLFCGWVKLVPVTTPEVLSAAQDARITQMIANKLCLNPYGSRPALSLEHHYYQRARDIRSDSKYTQDTFDHILVPKTPQNPGRGSKEHQMDQ</sequence>
<reference evidence="4" key="1">
    <citation type="submission" date="2012-01" db="EMBL/GenBank/DDBJ databases">
        <authorList>
            <person name="Walter R."/>
            <person name="Schartl M."/>
            <person name="Warren W."/>
        </authorList>
    </citation>
    <scope>NUCLEOTIDE SEQUENCE [LARGE SCALE GENOMIC DNA]</scope>
    <source>
        <strain evidence="4">JP 163 A</strain>
    </source>
</reference>
<evidence type="ECO:0000256" key="2">
    <source>
        <dbReference type="SAM" id="SignalP"/>
    </source>
</evidence>
<keyword evidence="2" id="KW-0732">Signal</keyword>
<dbReference type="AlphaFoldDB" id="A0A3B5RDL6"/>
<feature type="chain" id="PRO_5017416786" evidence="2">
    <location>
        <begin position="22"/>
        <end position="141"/>
    </location>
</feature>
<feature type="signal peptide" evidence="2">
    <location>
        <begin position="1"/>
        <end position="21"/>
    </location>
</feature>
<reference evidence="4" key="2">
    <citation type="journal article" date="2013" name="Nat. Genet.">
        <title>The genome of the platyfish, Xiphophorus maculatus, provides insights into evolutionary adaptation and several complex traits.</title>
        <authorList>
            <person name="Schartl M."/>
            <person name="Walter R.B."/>
            <person name="Shen Y."/>
            <person name="Garcia T."/>
            <person name="Catchen J."/>
            <person name="Amores A."/>
            <person name="Braasch I."/>
            <person name="Chalopin D."/>
            <person name="Volff J.N."/>
            <person name="Lesch K.P."/>
            <person name="Bisazza A."/>
            <person name="Minx P."/>
            <person name="Hillier L."/>
            <person name="Wilson R.K."/>
            <person name="Fuerstenberg S."/>
            <person name="Boore J."/>
            <person name="Searle S."/>
            <person name="Postlethwait J.H."/>
            <person name="Warren W.C."/>
        </authorList>
    </citation>
    <scope>NUCLEOTIDE SEQUENCE [LARGE SCALE GENOMIC DNA]</scope>
    <source>
        <strain evidence="4">JP 163 A</strain>
    </source>
</reference>
<dbReference type="PROSITE" id="PS51257">
    <property type="entry name" value="PROKAR_LIPOPROTEIN"/>
    <property type="match status" value="1"/>
</dbReference>
<dbReference type="GeneTree" id="ENSGT01000000215004"/>
<evidence type="ECO:0000313" key="4">
    <source>
        <dbReference type="Proteomes" id="UP000002852"/>
    </source>
</evidence>
<name>A0A3B5RDL6_XIPMA</name>
<evidence type="ECO:0000313" key="3">
    <source>
        <dbReference type="Ensembl" id="ENSXMAP00000041074.1"/>
    </source>
</evidence>
<dbReference type="Ensembl" id="ENSXMAT00000026895.1">
    <property type="protein sequence ID" value="ENSXMAP00000041074.1"/>
    <property type="gene ID" value="ENSXMAG00000028374.1"/>
</dbReference>
<evidence type="ECO:0000256" key="1">
    <source>
        <dbReference type="SAM" id="MobiDB-lite"/>
    </source>
</evidence>
<dbReference type="Proteomes" id="UP000002852">
    <property type="component" value="Unassembled WGS sequence"/>
</dbReference>
<keyword evidence="4" id="KW-1185">Reference proteome</keyword>
<protein>
    <submittedName>
        <fullName evidence="3">Uncharacterized protein</fullName>
    </submittedName>
</protein>